<evidence type="ECO:0000256" key="3">
    <source>
        <dbReference type="PIRSR" id="PIRSR602401-1"/>
    </source>
</evidence>
<dbReference type="EMBL" id="FOLM01000004">
    <property type="protein sequence ID" value="SFC54142.1"/>
    <property type="molecule type" value="Genomic_DNA"/>
</dbReference>
<keyword evidence="3 4" id="KW-0408">Iron</keyword>
<keyword evidence="3 4" id="KW-0479">Metal-binding</keyword>
<dbReference type="STRING" id="910347.SAMN05421773_10429"/>
<dbReference type="PANTHER" id="PTHR24305">
    <property type="entry name" value="CYTOCHROME P450"/>
    <property type="match status" value="1"/>
</dbReference>
<keyword evidence="6" id="KW-1185">Reference proteome</keyword>
<dbReference type="PRINTS" id="PR00385">
    <property type="entry name" value="P450"/>
</dbReference>
<dbReference type="InterPro" id="IPR001128">
    <property type="entry name" value="Cyt_P450"/>
</dbReference>
<dbReference type="InterPro" id="IPR002401">
    <property type="entry name" value="Cyt_P450_E_grp-I"/>
</dbReference>
<keyword evidence="4" id="KW-0503">Monooxygenase</keyword>
<dbReference type="RefSeq" id="WP_093838323.1">
    <property type="nucleotide sequence ID" value="NZ_FOLM01000004.1"/>
</dbReference>
<evidence type="ECO:0000313" key="6">
    <source>
        <dbReference type="Proteomes" id="UP000199207"/>
    </source>
</evidence>
<dbReference type="PROSITE" id="PS00086">
    <property type="entry name" value="CYTOCHROME_P450"/>
    <property type="match status" value="1"/>
</dbReference>
<name>A0A1I1K1R8_9ACTN</name>
<dbReference type="OrthoDB" id="4746309at2"/>
<evidence type="ECO:0000313" key="5">
    <source>
        <dbReference type="EMBL" id="SFC54142.1"/>
    </source>
</evidence>
<proteinExistence type="inferred from homology"/>
<dbReference type="InterPro" id="IPR017972">
    <property type="entry name" value="Cyt_P450_CS"/>
</dbReference>
<organism evidence="5 6">
    <name type="scientific">Streptomyces aidingensis</name>
    <dbReference type="NCBI Taxonomy" id="910347"/>
    <lineage>
        <taxon>Bacteria</taxon>
        <taxon>Bacillati</taxon>
        <taxon>Actinomycetota</taxon>
        <taxon>Actinomycetes</taxon>
        <taxon>Kitasatosporales</taxon>
        <taxon>Streptomycetaceae</taxon>
        <taxon>Streptomyces</taxon>
    </lineage>
</organism>
<dbReference type="GO" id="GO:0005506">
    <property type="term" value="F:iron ion binding"/>
    <property type="evidence" value="ECO:0007669"/>
    <property type="project" value="InterPro"/>
</dbReference>
<evidence type="ECO:0000256" key="4">
    <source>
        <dbReference type="RuleBase" id="RU000461"/>
    </source>
</evidence>
<evidence type="ECO:0000256" key="2">
    <source>
        <dbReference type="ARBA" id="ARBA00010617"/>
    </source>
</evidence>
<dbReference type="GO" id="GO:0016705">
    <property type="term" value="F:oxidoreductase activity, acting on paired donors, with incorporation or reduction of molecular oxygen"/>
    <property type="evidence" value="ECO:0007669"/>
    <property type="project" value="InterPro"/>
</dbReference>
<dbReference type="Proteomes" id="UP000199207">
    <property type="component" value="Unassembled WGS sequence"/>
</dbReference>
<evidence type="ECO:0000256" key="1">
    <source>
        <dbReference type="ARBA" id="ARBA00001971"/>
    </source>
</evidence>
<dbReference type="GO" id="GO:0020037">
    <property type="term" value="F:heme binding"/>
    <property type="evidence" value="ECO:0007669"/>
    <property type="project" value="InterPro"/>
</dbReference>
<comment type="cofactor">
    <cofactor evidence="1 3">
        <name>heme</name>
        <dbReference type="ChEBI" id="CHEBI:30413"/>
    </cofactor>
</comment>
<dbReference type="GO" id="GO:0004497">
    <property type="term" value="F:monooxygenase activity"/>
    <property type="evidence" value="ECO:0007669"/>
    <property type="project" value="UniProtKB-KW"/>
</dbReference>
<dbReference type="InterPro" id="IPR050121">
    <property type="entry name" value="Cytochrome_P450_monoxygenase"/>
</dbReference>
<reference evidence="5 6" key="1">
    <citation type="submission" date="2016-10" db="EMBL/GenBank/DDBJ databases">
        <authorList>
            <person name="de Groot N.N."/>
        </authorList>
    </citation>
    <scope>NUCLEOTIDE SEQUENCE [LARGE SCALE GENOMIC DNA]</scope>
    <source>
        <strain evidence="5 6">CGMCC 4.5739</strain>
    </source>
</reference>
<keyword evidence="4" id="KW-0560">Oxidoreductase</keyword>
<accession>A0A1I1K1R8</accession>
<dbReference type="PRINTS" id="PR00463">
    <property type="entry name" value="EP450I"/>
</dbReference>
<gene>
    <name evidence="5" type="ORF">SAMN05421773_10429</name>
</gene>
<comment type="similarity">
    <text evidence="2 4">Belongs to the cytochrome P450 family.</text>
</comment>
<dbReference type="PANTHER" id="PTHR24305:SF166">
    <property type="entry name" value="CYTOCHROME P450 12A4, MITOCHONDRIAL-RELATED"/>
    <property type="match status" value="1"/>
</dbReference>
<sequence length="468" mass="50904">MTGAAPAPAEAPHALPLAGHAMQLWRRPLPFLRELTGLGDLVTLRLGPHRAVLACSTEAVRTVLHDPRTFDKGGPLFEKARLLVGNGLVSSDFTTHRRQRLLMQPAFGTPRLPGYTRLMAERIDAALDGWRPGRILDMGREMHTLALDIAARTLFGAQLGERAVAEVVACMPPIMRGVYQRMLIPAGWVHRLPLPANRRFAQARATMHRVIRDTVRSYRRAGRDHGDVLSILVSSRDEHGSALSDDEIHDQVMTLLIGATEPPGDALTWVFHLLSQHPQAERALHGEADDVLRGGPARALTAADLPRLEHTRRIVLEALRLHPPAWLLSRVTTRDTVLLGHPLPPGTTVLFSPYQLHHDPAVFPDPERFDPGRWRSPSPVARAALLPFGAGNRKCIGDEVALTELSLVIAAVASRFRLRALPGAAVRPLARASLGAEGVMLRVERRTVHGAAADGAGAAALRPGAVTS</sequence>
<dbReference type="SUPFAM" id="SSF48264">
    <property type="entry name" value="Cytochrome P450"/>
    <property type="match status" value="1"/>
</dbReference>
<protein>
    <submittedName>
        <fullName evidence="5">Pentalenene oxygenase</fullName>
    </submittedName>
</protein>
<feature type="binding site" description="axial binding residue" evidence="3">
    <location>
        <position position="395"/>
    </location>
    <ligand>
        <name>heme</name>
        <dbReference type="ChEBI" id="CHEBI:30413"/>
    </ligand>
    <ligandPart>
        <name>Fe</name>
        <dbReference type="ChEBI" id="CHEBI:18248"/>
    </ligandPart>
</feature>
<keyword evidence="3 4" id="KW-0349">Heme</keyword>
<dbReference type="Gene3D" id="1.10.630.10">
    <property type="entry name" value="Cytochrome P450"/>
    <property type="match status" value="1"/>
</dbReference>
<dbReference type="CDD" id="cd11049">
    <property type="entry name" value="CYP170A1-like"/>
    <property type="match status" value="1"/>
</dbReference>
<dbReference type="InterPro" id="IPR036396">
    <property type="entry name" value="Cyt_P450_sf"/>
</dbReference>
<dbReference type="AlphaFoldDB" id="A0A1I1K1R8"/>
<dbReference type="Pfam" id="PF00067">
    <property type="entry name" value="p450"/>
    <property type="match status" value="1"/>
</dbReference>